<organism evidence="2 3">
    <name type="scientific">Pseudomonas laurylsulfativorans</name>
    <dbReference type="NCBI Taxonomy" id="1943631"/>
    <lineage>
        <taxon>Bacteria</taxon>
        <taxon>Pseudomonadati</taxon>
        <taxon>Pseudomonadota</taxon>
        <taxon>Gammaproteobacteria</taxon>
        <taxon>Pseudomonadales</taxon>
        <taxon>Pseudomonadaceae</taxon>
        <taxon>Pseudomonas</taxon>
    </lineage>
</organism>
<dbReference type="Proteomes" id="UP000237440">
    <property type="component" value="Unassembled WGS sequence"/>
</dbReference>
<evidence type="ECO:0000313" key="2">
    <source>
        <dbReference type="EMBL" id="POF42437.1"/>
    </source>
</evidence>
<evidence type="ECO:0000313" key="3">
    <source>
        <dbReference type="Proteomes" id="UP000237440"/>
    </source>
</evidence>
<dbReference type="EMBL" id="MUJK01000003">
    <property type="protein sequence ID" value="POF42437.1"/>
    <property type="molecule type" value="Genomic_DNA"/>
</dbReference>
<dbReference type="PANTHER" id="PTHR43433">
    <property type="entry name" value="HYDROLASE, ALPHA/BETA FOLD FAMILY PROTEIN"/>
    <property type="match status" value="1"/>
</dbReference>
<comment type="caution">
    <text evidence="2">The sequence shown here is derived from an EMBL/GenBank/DDBJ whole genome shotgun (WGS) entry which is preliminary data.</text>
</comment>
<dbReference type="InterPro" id="IPR000073">
    <property type="entry name" value="AB_hydrolase_1"/>
</dbReference>
<name>A0A2S3VR81_9PSED</name>
<dbReference type="OrthoDB" id="9804723at2"/>
<dbReference type="Gene3D" id="3.40.50.1820">
    <property type="entry name" value="alpha/beta hydrolase"/>
    <property type="match status" value="1"/>
</dbReference>
<dbReference type="PRINTS" id="PR00111">
    <property type="entry name" value="ABHYDROLASE"/>
</dbReference>
<dbReference type="GO" id="GO:0016787">
    <property type="term" value="F:hydrolase activity"/>
    <property type="evidence" value="ECO:0007669"/>
    <property type="project" value="UniProtKB-KW"/>
</dbReference>
<protein>
    <submittedName>
        <fullName evidence="2">Alpha/beta hydrolase</fullName>
    </submittedName>
</protein>
<evidence type="ECO:0000259" key="1">
    <source>
        <dbReference type="Pfam" id="PF00561"/>
    </source>
</evidence>
<dbReference type="Pfam" id="PF00561">
    <property type="entry name" value="Abhydrolase_1"/>
    <property type="match status" value="1"/>
</dbReference>
<dbReference type="InterPro" id="IPR050471">
    <property type="entry name" value="AB_hydrolase"/>
</dbReference>
<keyword evidence="3" id="KW-1185">Reference proteome</keyword>
<accession>A0A2S3VR81</accession>
<dbReference type="RefSeq" id="WP_103395228.1">
    <property type="nucleotide sequence ID" value="NZ_MUJK01000003.1"/>
</dbReference>
<dbReference type="PANTHER" id="PTHR43433:SF5">
    <property type="entry name" value="AB HYDROLASE-1 DOMAIN-CONTAINING PROTEIN"/>
    <property type="match status" value="1"/>
</dbReference>
<dbReference type="InterPro" id="IPR029058">
    <property type="entry name" value="AB_hydrolase_fold"/>
</dbReference>
<sequence>MAEKIYAQERGSGIPVVLISGLGGLAEFWQPVVDQLKDDYRVITFDHPGVGRSEIEGSPNILGIRDALRRLLDEKGVESAHIVGHSTGSLVAQSMALDHPERVKSIVLSCGWAMPDKRFKDFFAYRQYLLTKLGGVAYNALTRLVAYPSQWYGDNFAIDDPLDFEEVSSVDIEMTYARMEMLLNFSRRDELSSLNLPVWVIGAQDDYIIPFHHSQELASLIPGSSLVELSGGHFPPVTRTKYYTALLRQFWESIA</sequence>
<feature type="domain" description="AB hydrolase-1" evidence="1">
    <location>
        <begin position="15"/>
        <end position="236"/>
    </location>
</feature>
<reference evidence="3" key="1">
    <citation type="submission" date="2017-02" db="EMBL/GenBank/DDBJ databases">
        <authorList>
            <person name="Furmanczyk E.M."/>
        </authorList>
    </citation>
    <scope>NUCLEOTIDE SEQUENCE [LARGE SCALE GENOMIC DNA]</scope>
    <source>
        <strain evidence="3">AP3_22</strain>
    </source>
</reference>
<keyword evidence="2" id="KW-0378">Hydrolase</keyword>
<proteinExistence type="predicted"/>
<dbReference type="SUPFAM" id="SSF53474">
    <property type="entry name" value="alpha/beta-Hydrolases"/>
    <property type="match status" value="1"/>
</dbReference>
<gene>
    <name evidence="2" type="ORF">B0D71_13555</name>
</gene>
<dbReference type="AlphaFoldDB" id="A0A2S3VR81"/>